<evidence type="ECO:0000313" key="2">
    <source>
        <dbReference type="EMBL" id="BAC21504.1"/>
    </source>
</evidence>
<gene>
    <name evidence="2" type="primary">B1056G08.142</name>
</gene>
<name>Q7EZ71_ORYSJ</name>
<sequence length="203" mass="22134">MYGETAVRSSSISCLCPVPAYHHVANPAQPNPHIQITQVPNPCQIAKSAIPCVHLVPSRPVLSRSDRSKPKRSMFAAPSLQNQQHTRSGARTERSRRRAGGERDGDGAGGGGGWEVCDDFVADLDPGYGRAVRELGWVDAAKVVARATQDMMAWSPRFSNYQSTSLSPVSTVPFHGLARYVFAAKGVGLYKAMYCNYYFDGWS</sequence>
<dbReference type="EMBL" id="AP004988">
    <property type="protein sequence ID" value="BAC21504.1"/>
    <property type="molecule type" value="Genomic_DNA"/>
</dbReference>
<proteinExistence type="predicted"/>
<organism evidence="2 3">
    <name type="scientific">Oryza sativa subsp. japonica</name>
    <name type="common">Rice</name>
    <dbReference type="NCBI Taxonomy" id="39947"/>
    <lineage>
        <taxon>Eukaryota</taxon>
        <taxon>Viridiplantae</taxon>
        <taxon>Streptophyta</taxon>
        <taxon>Embryophyta</taxon>
        <taxon>Tracheophyta</taxon>
        <taxon>Spermatophyta</taxon>
        <taxon>Magnoliopsida</taxon>
        <taxon>Liliopsida</taxon>
        <taxon>Poales</taxon>
        <taxon>Poaceae</taxon>
        <taxon>BOP clade</taxon>
        <taxon>Oryzoideae</taxon>
        <taxon>Oryzeae</taxon>
        <taxon>Oryzinae</taxon>
        <taxon>Oryza</taxon>
        <taxon>Oryza sativa</taxon>
    </lineage>
</organism>
<protein>
    <submittedName>
        <fullName evidence="2">Uncharacterized protein</fullName>
    </submittedName>
</protein>
<evidence type="ECO:0000313" key="3">
    <source>
        <dbReference type="Proteomes" id="UP000000763"/>
    </source>
</evidence>
<dbReference type="Proteomes" id="UP000000763">
    <property type="component" value="Chromosome 7"/>
</dbReference>
<accession>Q7EZ71</accession>
<reference evidence="3" key="1">
    <citation type="journal article" date="2005" name="Nature">
        <title>The map-based sequence of the rice genome.</title>
        <authorList>
            <consortium name="International rice genome sequencing project (IRGSP)"/>
            <person name="Matsumoto T."/>
            <person name="Wu J."/>
            <person name="Kanamori H."/>
            <person name="Katayose Y."/>
            <person name="Fujisawa M."/>
            <person name="Namiki N."/>
            <person name="Mizuno H."/>
            <person name="Yamamoto K."/>
            <person name="Antonio B.A."/>
            <person name="Baba T."/>
            <person name="Sakata K."/>
            <person name="Nagamura Y."/>
            <person name="Aoki H."/>
            <person name="Arikawa K."/>
            <person name="Arita K."/>
            <person name="Bito T."/>
            <person name="Chiden Y."/>
            <person name="Fujitsuka N."/>
            <person name="Fukunaka R."/>
            <person name="Hamada M."/>
            <person name="Harada C."/>
            <person name="Hayashi A."/>
            <person name="Hijishita S."/>
            <person name="Honda M."/>
            <person name="Hosokawa S."/>
            <person name="Ichikawa Y."/>
            <person name="Idonuma A."/>
            <person name="Iijima M."/>
            <person name="Ikeda M."/>
            <person name="Ikeno M."/>
            <person name="Ito K."/>
            <person name="Ito S."/>
            <person name="Ito T."/>
            <person name="Ito Y."/>
            <person name="Ito Y."/>
            <person name="Iwabuchi A."/>
            <person name="Kamiya K."/>
            <person name="Karasawa W."/>
            <person name="Kurita K."/>
            <person name="Katagiri S."/>
            <person name="Kikuta A."/>
            <person name="Kobayashi H."/>
            <person name="Kobayashi N."/>
            <person name="Machita K."/>
            <person name="Maehara T."/>
            <person name="Masukawa M."/>
            <person name="Mizubayashi T."/>
            <person name="Mukai Y."/>
            <person name="Nagasaki H."/>
            <person name="Nagata Y."/>
            <person name="Naito S."/>
            <person name="Nakashima M."/>
            <person name="Nakama Y."/>
            <person name="Nakamichi Y."/>
            <person name="Nakamura M."/>
            <person name="Meguro A."/>
            <person name="Negishi M."/>
            <person name="Ohta I."/>
            <person name="Ohta T."/>
            <person name="Okamoto M."/>
            <person name="Ono N."/>
            <person name="Saji S."/>
            <person name="Sakaguchi M."/>
            <person name="Sakai K."/>
            <person name="Shibata M."/>
            <person name="Shimokawa T."/>
            <person name="Song J."/>
            <person name="Takazaki Y."/>
            <person name="Terasawa K."/>
            <person name="Tsugane M."/>
            <person name="Tsuji K."/>
            <person name="Ueda S."/>
            <person name="Waki K."/>
            <person name="Yamagata H."/>
            <person name="Yamamoto M."/>
            <person name="Yamamoto S."/>
            <person name="Yamane H."/>
            <person name="Yoshiki S."/>
            <person name="Yoshihara R."/>
            <person name="Yukawa K."/>
            <person name="Zhong H."/>
            <person name="Yano M."/>
            <person name="Yuan Q."/>
            <person name="Ouyang S."/>
            <person name="Liu J."/>
            <person name="Jones K.M."/>
            <person name="Gansberger K."/>
            <person name="Moffat K."/>
            <person name="Hill J."/>
            <person name="Bera J."/>
            <person name="Fadrosh D."/>
            <person name="Jin S."/>
            <person name="Johri S."/>
            <person name="Kim M."/>
            <person name="Overton L."/>
            <person name="Reardon M."/>
            <person name="Tsitrin T."/>
            <person name="Vuong H."/>
            <person name="Weaver B."/>
            <person name="Ciecko A."/>
            <person name="Tallon L."/>
            <person name="Jackson J."/>
            <person name="Pai G."/>
            <person name="Aken S.V."/>
            <person name="Utterback T."/>
            <person name="Reidmuller S."/>
            <person name="Feldblyum T."/>
            <person name="Hsiao J."/>
            <person name="Zismann V."/>
            <person name="Iobst S."/>
            <person name="de Vazeille A.R."/>
            <person name="Buell C.R."/>
            <person name="Ying K."/>
            <person name="Li Y."/>
            <person name="Lu T."/>
            <person name="Huang Y."/>
            <person name="Zhao Q."/>
            <person name="Feng Q."/>
            <person name="Zhang L."/>
            <person name="Zhu J."/>
            <person name="Weng Q."/>
            <person name="Mu J."/>
            <person name="Lu Y."/>
            <person name="Fan D."/>
            <person name="Liu Y."/>
            <person name="Guan J."/>
            <person name="Zhang Y."/>
            <person name="Yu S."/>
            <person name="Liu X."/>
            <person name="Zhang Y."/>
            <person name="Hong G."/>
            <person name="Han B."/>
            <person name="Choisne N."/>
            <person name="Demange N."/>
            <person name="Orjeda G."/>
            <person name="Samain S."/>
            <person name="Cattolico L."/>
            <person name="Pelletier E."/>
            <person name="Couloux A."/>
            <person name="Segurens B."/>
            <person name="Wincker P."/>
            <person name="D'Hont A."/>
            <person name="Scarpelli C."/>
            <person name="Weissenbach J."/>
            <person name="Salanoubat M."/>
            <person name="Quetier F."/>
            <person name="Yu Y."/>
            <person name="Kim H.R."/>
            <person name="Rambo T."/>
            <person name="Currie J."/>
            <person name="Collura K."/>
            <person name="Luo M."/>
            <person name="Yang T."/>
            <person name="Ammiraju J.S.S."/>
            <person name="Engler F."/>
            <person name="Soderlund C."/>
            <person name="Wing R.A."/>
            <person name="Palmer L.E."/>
            <person name="de la Bastide M."/>
            <person name="Spiegel L."/>
            <person name="Nascimento L."/>
            <person name="Zutavern T."/>
            <person name="O'Shaughnessy A."/>
            <person name="Dike S."/>
            <person name="Dedhia N."/>
            <person name="Preston R."/>
            <person name="Balija V."/>
            <person name="McCombie W.R."/>
            <person name="Chow T."/>
            <person name="Chen H."/>
            <person name="Chung M."/>
            <person name="Chen C."/>
            <person name="Shaw J."/>
            <person name="Wu H."/>
            <person name="Hsiao K."/>
            <person name="Chao Y."/>
            <person name="Chu M."/>
            <person name="Cheng C."/>
            <person name="Hour A."/>
            <person name="Lee P."/>
            <person name="Lin S."/>
            <person name="Lin Y."/>
            <person name="Liou J."/>
            <person name="Liu S."/>
            <person name="Hsing Y."/>
            <person name="Raghuvanshi S."/>
            <person name="Mohanty A."/>
            <person name="Bharti A.K."/>
            <person name="Gaur A."/>
            <person name="Gupta V."/>
            <person name="Kumar D."/>
            <person name="Ravi V."/>
            <person name="Vij S."/>
            <person name="Kapur A."/>
            <person name="Khurana P."/>
            <person name="Khurana P."/>
            <person name="Khurana J.P."/>
            <person name="Tyagi A.K."/>
            <person name="Gaikwad K."/>
            <person name="Singh A."/>
            <person name="Dalal V."/>
            <person name="Srivastava S."/>
            <person name="Dixit A."/>
            <person name="Pal A.K."/>
            <person name="Ghazi I.A."/>
            <person name="Yadav M."/>
            <person name="Pandit A."/>
            <person name="Bhargava A."/>
            <person name="Sureshbabu K."/>
            <person name="Batra K."/>
            <person name="Sharma T.R."/>
            <person name="Mohapatra T."/>
            <person name="Singh N.K."/>
            <person name="Messing J."/>
            <person name="Nelson A.B."/>
            <person name="Fuks G."/>
            <person name="Kavchok S."/>
            <person name="Keizer G."/>
            <person name="Linton E."/>
            <person name="Llaca V."/>
            <person name="Song R."/>
            <person name="Tanyolac B."/>
            <person name="Young S."/>
            <person name="Ho-Il K."/>
            <person name="Hahn J.H."/>
            <person name="Sangsakoo G."/>
            <person name="Vanavichit A."/>
            <person name="de Mattos Luiz.A.T."/>
            <person name="Zimmer P.D."/>
            <person name="Malone G."/>
            <person name="Dellagostin O."/>
            <person name="de Oliveira A.C."/>
            <person name="Bevan M."/>
            <person name="Bancroft I."/>
            <person name="Minx P."/>
            <person name="Cordum H."/>
            <person name="Wilson R."/>
            <person name="Cheng Z."/>
            <person name="Jin W."/>
            <person name="Jiang J."/>
            <person name="Leong S.A."/>
            <person name="Iwama H."/>
            <person name="Gojobori T."/>
            <person name="Itoh T."/>
            <person name="Niimura Y."/>
            <person name="Fujii Y."/>
            <person name="Habara T."/>
            <person name="Sakai H."/>
            <person name="Sato Y."/>
            <person name="Wilson G."/>
            <person name="Kumar K."/>
            <person name="McCouch S."/>
            <person name="Juretic N."/>
            <person name="Hoen D."/>
            <person name="Wright S."/>
            <person name="Bruskiewich R."/>
            <person name="Bureau T."/>
            <person name="Miyao A."/>
            <person name="Hirochika H."/>
            <person name="Nishikawa T."/>
            <person name="Kadowaki K."/>
            <person name="Sugiura M."/>
            <person name="Burr B."/>
            <person name="Sasaki T."/>
        </authorList>
    </citation>
    <scope>NUCLEOTIDE SEQUENCE [LARGE SCALE GENOMIC DNA]</scope>
    <source>
        <strain evidence="3">cv. Nipponbare</strain>
    </source>
</reference>
<dbReference type="AlphaFoldDB" id="Q7EZ71"/>
<feature type="region of interest" description="Disordered" evidence="1">
    <location>
        <begin position="61"/>
        <end position="111"/>
    </location>
</feature>
<evidence type="ECO:0000256" key="1">
    <source>
        <dbReference type="SAM" id="MobiDB-lite"/>
    </source>
</evidence>
<reference evidence="3" key="2">
    <citation type="journal article" date="2008" name="Nucleic Acids Res.">
        <title>The rice annotation project database (RAP-DB): 2008 update.</title>
        <authorList>
            <consortium name="The rice annotation project (RAP)"/>
        </authorList>
    </citation>
    <scope>GENOME REANNOTATION</scope>
    <source>
        <strain evidence="3">cv. Nipponbare</strain>
    </source>
</reference>